<dbReference type="Proteomes" id="UP000029392">
    <property type="component" value="Unassembled WGS sequence"/>
</dbReference>
<proteinExistence type="predicted"/>
<evidence type="ECO:0000259" key="2">
    <source>
        <dbReference type="Pfam" id="PF00561"/>
    </source>
</evidence>
<name>A0A091B549_9GAMM</name>
<feature type="signal peptide" evidence="1">
    <location>
        <begin position="1"/>
        <end position="18"/>
    </location>
</feature>
<comment type="caution">
    <text evidence="3">The sequence shown here is derived from an EMBL/GenBank/DDBJ whole genome shotgun (WGS) entry which is preliminary data.</text>
</comment>
<dbReference type="Gene3D" id="3.40.50.1820">
    <property type="entry name" value="alpha/beta hydrolase"/>
    <property type="match status" value="1"/>
</dbReference>
<feature type="domain" description="AB hydrolase-1" evidence="2">
    <location>
        <begin position="49"/>
        <end position="280"/>
    </location>
</feature>
<dbReference type="SUPFAM" id="SSF53474">
    <property type="entry name" value="alpha/beta-Hydrolases"/>
    <property type="match status" value="1"/>
</dbReference>
<dbReference type="InterPro" id="IPR000073">
    <property type="entry name" value="AB_hydrolase_1"/>
</dbReference>
<dbReference type="InterPro" id="IPR029058">
    <property type="entry name" value="AB_hydrolase_fold"/>
</dbReference>
<dbReference type="Pfam" id="PF00561">
    <property type="entry name" value="Abhydrolase_1"/>
    <property type="match status" value="1"/>
</dbReference>
<dbReference type="STRING" id="1384054.N790_09155"/>
<dbReference type="PANTHER" id="PTHR43689">
    <property type="entry name" value="HYDROLASE"/>
    <property type="match status" value="1"/>
</dbReference>
<dbReference type="EMBL" id="AVCH01000175">
    <property type="protein sequence ID" value="KFN45959.1"/>
    <property type="molecule type" value="Genomic_DNA"/>
</dbReference>
<sequence>MRAFLLLGLLLLAGPAAAAPFANSRLETLAGVQVHVRHWPAAGPAAGCPVLLLHGLGGSTYSFRALAPALAAAGHPVWALDLPAYGYSARRPFPDTAGAALAPWLQAQAGDQAWCLLGHSMGTRVVAELVLALPGRVAAVAYVAGNPIPSARELRGRERFRSPKLREWFAGWVERRYLGEEKIGELLEKAYGREPRAEEVAGYLAPLQKPGTALAIMNGYAARWPETPRGEDLDRVPSLILWGENDAWVKPEVADRLHAALPSARRVTVAGAGHCPMETHAGPTADAVLAHFGATPALARATGTGARR</sequence>
<organism evidence="3 4">
    <name type="scientific">Arenimonas malthae CC-JY-1</name>
    <dbReference type="NCBI Taxonomy" id="1384054"/>
    <lineage>
        <taxon>Bacteria</taxon>
        <taxon>Pseudomonadati</taxon>
        <taxon>Pseudomonadota</taxon>
        <taxon>Gammaproteobacteria</taxon>
        <taxon>Lysobacterales</taxon>
        <taxon>Lysobacteraceae</taxon>
        <taxon>Arenimonas</taxon>
    </lineage>
</organism>
<reference evidence="3 4" key="1">
    <citation type="submission" date="2013-09" db="EMBL/GenBank/DDBJ databases">
        <title>Genome sequencing of Arenimonas malthae.</title>
        <authorList>
            <person name="Chen F."/>
            <person name="Wang G."/>
        </authorList>
    </citation>
    <scope>NUCLEOTIDE SEQUENCE [LARGE SCALE GENOMIC DNA]</scope>
    <source>
        <strain evidence="3 4">CC-JY-1</strain>
    </source>
</reference>
<feature type="chain" id="PRO_5001871255" description="AB hydrolase-1 domain-containing protein" evidence="1">
    <location>
        <begin position="19"/>
        <end position="308"/>
    </location>
</feature>
<dbReference type="GO" id="GO:0003824">
    <property type="term" value="F:catalytic activity"/>
    <property type="evidence" value="ECO:0007669"/>
    <property type="project" value="InterPro"/>
</dbReference>
<keyword evidence="1" id="KW-0732">Signal</keyword>
<protein>
    <recommendedName>
        <fullName evidence="2">AB hydrolase-1 domain-containing protein</fullName>
    </recommendedName>
</protein>
<keyword evidence="4" id="KW-1185">Reference proteome</keyword>
<dbReference type="PANTHER" id="PTHR43689:SF8">
    <property type="entry name" value="ALPHA_BETA-HYDROLASES SUPERFAMILY PROTEIN"/>
    <property type="match status" value="1"/>
</dbReference>
<dbReference type="OrthoDB" id="2086224at2"/>
<evidence type="ECO:0000313" key="4">
    <source>
        <dbReference type="Proteomes" id="UP000029392"/>
    </source>
</evidence>
<dbReference type="PATRIC" id="fig|1384054.3.peg.1946"/>
<evidence type="ECO:0000256" key="1">
    <source>
        <dbReference type="SAM" id="SignalP"/>
    </source>
</evidence>
<dbReference type="eggNOG" id="COG0596">
    <property type="taxonomic scope" value="Bacteria"/>
</dbReference>
<dbReference type="RefSeq" id="WP_043803996.1">
    <property type="nucleotide sequence ID" value="NZ_AVCH01000175.1"/>
</dbReference>
<dbReference type="InterPro" id="IPR000639">
    <property type="entry name" value="Epox_hydrolase-like"/>
</dbReference>
<dbReference type="AlphaFoldDB" id="A0A091B549"/>
<dbReference type="PRINTS" id="PR00111">
    <property type="entry name" value="ABHYDROLASE"/>
</dbReference>
<dbReference type="PRINTS" id="PR00412">
    <property type="entry name" value="EPOXHYDRLASE"/>
</dbReference>
<accession>A0A091B549</accession>
<gene>
    <name evidence="3" type="ORF">N790_09155</name>
</gene>
<evidence type="ECO:0000313" key="3">
    <source>
        <dbReference type="EMBL" id="KFN45959.1"/>
    </source>
</evidence>